<accession>A0A444TW06</accession>
<feature type="compositionally biased region" description="Basic residues" evidence="1">
    <location>
        <begin position="362"/>
        <end position="373"/>
    </location>
</feature>
<gene>
    <name evidence="2" type="ORF">EOD39_15149</name>
</gene>
<feature type="region of interest" description="Disordered" evidence="1">
    <location>
        <begin position="234"/>
        <end position="286"/>
    </location>
</feature>
<feature type="region of interest" description="Disordered" evidence="1">
    <location>
        <begin position="306"/>
        <end position="373"/>
    </location>
</feature>
<evidence type="ECO:0000256" key="1">
    <source>
        <dbReference type="SAM" id="MobiDB-lite"/>
    </source>
</evidence>
<organism evidence="2 3">
    <name type="scientific">Acipenser ruthenus</name>
    <name type="common">Sterlet sturgeon</name>
    <dbReference type="NCBI Taxonomy" id="7906"/>
    <lineage>
        <taxon>Eukaryota</taxon>
        <taxon>Metazoa</taxon>
        <taxon>Chordata</taxon>
        <taxon>Craniata</taxon>
        <taxon>Vertebrata</taxon>
        <taxon>Euteleostomi</taxon>
        <taxon>Actinopterygii</taxon>
        <taxon>Chondrostei</taxon>
        <taxon>Acipenseriformes</taxon>
        <taxon>Acipenseridae</taxon>
        <taxon>Acipenser</taxon>
    </lineage>
</organism>
<dbReference type="EMBL" id="SCEB01215896">
    <property type="protein sequence ID" value="RXM27103.1"/>
    <property type="molecule type" value="Genomic_DNA"/>
</dbReference>
<keyword evidence="3" id="KW-1185">Reference proteome</keyword>
<reference evidence="2 3" key="1">
    <citation type="submission" date="2019-01" db="EMBL/GenBank/DDBJ databases">
        <title>Draft Genome and Complete Hox-Cluster Characterization of the Sterlet Sturgeon (Acipenser ruthenus).</title>
        <authorList>
            <person name="Wei Q."/>
        </authorList>
    </citation>
    <scope>NUCLEOTIDE SEQUENCE [LARGE SCALE GENOMIC DNA]</scope>
    <source>
        <strain evidence="2">WHYD16114868_AA</strain>
        <tissue evidence="2">Blood</tissue>
    </source>
</reference>
<feature type="compositionally biased region" description="Low complexity" evidence="1">
    <location>
        <begin position="350"/>
        <end position="361"/>
    </location>
</feature>
<protein>
    <submittedName>
        <fullName evidence="2">Uncharacterized protein</fullName>
    </submittedName>
</protein>
<feature type="region of interest" description="Disordered" evidence="1">
    <location>
        <begin position="103"/>
        <end position="153"/>
    </location>
</feature>
<proteinExistence type="predicted"/>
<dbReference type="Proteomes" id="UP000289886">
    <property type="component" value="Unassembled WGS sequence"/>
</dbReference>
<sequence length="373" mass="41698">MFVDDRAELLLKLHFTAGRLWHVLCTTEPPLTYMTADEPGEPEGGSSRVYTEFGARQRDREPEGGSSRVYTEFGACGAGERQRARGRLQQSLHRVWCSWSRGETESPREAPAESTPSLVLVEQGRDREPEGGSSRVYTEFGARGAGERQRARGRLQQSLHRVWCSWSRGETESPREAPAESTPSLVLVEQGRDREPEGGSSRVYTEFGARGAGERQRARGRLQQSLHRVWCSWSRGETESPREAPAESTPSLVLVEQGRDREPEGGSSRVYTEFGARGAGERQRARGRLQQSLHRVWCSCSSRETESLREAPAESTPSLVLVEQGRDREPEGGSSRVYTEFGARGAGERQPLSSRRLLPLHLQHKHTHSHADL</sequence>
<evidence type="ECO:0000313" key="3">
    <source>
        <dbReference type="Proteomes" id="UP000289886"/>
    </source>
</evidence>
<evidence type="ECO:0000313" key="2">
    <source>
        <dbReference type="EMBL" id="RXM27103.1"/>
    </source>
</evidence>
<feature type="compositionally biased region" description="Basic and acidic residues" evidence="1">
    <location>
        <begin position="236"/>
        <end position="245"/>
    </location>
</feature>
<comment type="caution">
    <text evidence="2">The sequence shown here is derived from an EMBL/GenBank/DDBJ whole genome shotgun (WGS) entry which is preliminary data.</text>
</comment>
<dbReference type="AlphaFoldDB" id="A0A444TW06"/>
<name>A0A444TW06_ACIRT</name>